<dbReference type="InterPro" id="IPR056924">
    <property type="entry name" value="SH3_Tf2-1"/>
</dbReference>
<dbReference type="InterPro" id="IPR012337">
    <property type="entry name" value="RNaseH-like_sf"/>
</dbReference>
<dbReference type="SUPFAM" id="SSF53098">
    <property type="entry name" value="Ribonuclease H-like"/>
    <property type="match status" value="1"/>
</dbReference>
<dbReference type="Gene3D" id="3.30.420.10">
    <property type="entry name" value="Ribonuclease H-like superfamily/Ribonuclease H"/>
    <property type="match status" value="1"/>
</dbReference>
<evidence type="ECO:0000259" key="1">
    <source>
        <dbReference type="Pfam" id="PF24626"/>
    </source>
</evidence>
<dbReference type="InterPro" id="IPR036397">
    <property type="entry name" value="RNaseH_sf"/>
</dbReference>
<proteinExistence type="predicted"/>
<keyword evidence="3" id="KW-1185">Reference proteome</keyword>
<evidence type="ECO:0000313" key="2">
    <source>
        <dbReference type="EMBL" id="KAA3473547.1"/>
    </source>
</evidence>
<reference evidence="3" key="1">
    <citation type="journal article" date="2019" name="Plant Biotechnol. J.">
        <title>Genome sequencing of the Australian wild diploid species Gossypium australe highlights disease resistance and delayed gland morphogenesis.</title>
        <authorList>
            <person name="Cai Y."/>
            <person name="Cai X."/>
            <person name="Wang Q."/>
            <person name="Wang P."/>
            <person name="Zhang Y."/>
            <person name="Cai C."/>
            <person name="Xu Y."/>
            <person name="Wang K."/>
            <person name="Zhou Z."/>
            <person name="Wang C."/>
            <person name="Geng S."/>
            <person name="Li B."/>
            <person name="Dong Q."/>
            <person name="Hou Y."/>
            <person name="Wang H."/>
            <person name="Ai P."/>
            <person name="Liu Z."/>
            <person name="Yi F."/>
            <person name="Sun M."/>
            <person name="An G."/>
            <person name="Cheng J."/>
            <person name="Zhang Y."/>
            <person name="Shi Q."/>
            <person name="Xie Y."/>
            <person name="Shi X."/>
            <person name="Chang Y."/>
            <person name="Huang F."/>
            <person name="Chen Y."/>
            <person name="Hong S."/>
            <person name="Mi L."/>
            <person name="Sun Q."/>
            <person name="Zhang L."/>
            <person name="Zhou B."/>
            <person name="Peng R."/>
            <person name="Zhang X."/>
            <person name="Liu F."/>
        </authorList>
    </citation>
    <scope>NUCLEOTIDE SEQUENCE [LARGE SCALE GENOMIC DNA]</scope>
    <source>
        <strain evidence="3">cv. PA1801</strain>
    </source>
</reference>
<gene>
    <name evidence="2" type="ORF">EPI10_023913</name>
</gene>
<organism evidence="2 3">
    <name type="scientific">Gossypium australe</name>
    <dbReference type="NCBI Taxonomy" id="47621"/>
    <lineage>
        <taxon>Eukaryota</taxon>
        <taxon>Viridiplantae</taxon>
        <taxon>Streptophyta</taxon>
        <taxon>Embryophyta</taxon>
        <taxon>Tracheophyta</taxon>
        <taxon>Spermatophyta</taxon>
        <taxon>Magnoliopsida</taxon>
        <taxon>eudicotyledons</taxon>
        <taxon>Gunneridae</taxon>
        <taxon>Pentapetalae</taxon>
        <taxon>rosids</taxon>
        <taxon>malvids</taxon>
        <taxon>Malvales</taxon>
        <taxon>Malvaceae</taxon>
        <taxon>Malvoideae</taxon>
        <taxon>Gossypium</taxon>
    </lineage>
</organism>
<comment type="caution">
    <text evidence="2">The sequence shown here is derived from an EMBL/GenBank/DDBJ whole genome shotgun (WGS) entry which is preliminary data.</text>
</comment>
<name>A0A5B6VXJ5_9ROSI</name>
<dbReference type="Pfam" id="PF24626">
    <property type="entry name" value="SH3_Tf2-1"/>
    <property type="match status" value="1"/>
</dbReference>
<feature type="domain" description="Tf2-1-like SH3-like" evidence="1">
    <location>
        <begin position="216"/>
        <end position="281"/>
    </location>
</feature>
<dbReference type="OrthoDB" id="1909122at2759"/>
<dbReference type="AlphaFoldDB" id="A0A5B6VXJ5"/>
<dbReference type="PANTHER" id="PTHR45835">
    <property type="entry name" value="YALI0A06105P"/>
    <property type="match status" value="1"/>
</dbReference>
<dbReference type="Proteomes" id="UP000325315">
    <property type="component" value="Unassembled WGS sequence"/>
</dbReference>
<evidence type="ECO:0000313" key="3">
    <source>
        <dbReference type="Proteomes" id="UP000325315"/>
    </source>
</evidence>
<sequence length="295" mass="34636">MSSLTTGKSEHQVSSRLLQPIMIFYLKWERVMMDIILGLPVIVDQLTKSTHFIPVRTDYFLEMLVELYVSEIVRLHGVSISIISDRDSRFTSRFWGKLLKALGTKLNFSTTFHSQIDALSEWVIILWNTCYSVAFSSWRVAGKNIQRWLNLLSNIKMAPFEALYKRKCRISLYWLELSDSKLVETNLIRETEDKTCIILDCLKVAWNRKDIKFSMGDRLFLKDSPWKKVLRFGRKGNLSLRFIGPYEIIERICPTAYRLALHLELEKIHNIFHVLMLRRYRSDPSNVIPPSEIEL</sequence>
<protein>
    <submittedName>
        <fullName evidence="2">DNA/RNA polymerases superfamily protein</fullName>
    </submittedName>
</protein>
<dbReference type="EMBL" id="SMMG02000005">
    <property type="protein sequence ID" value="KAA3473547.1"/>
    <property type="molecule type" value="Genomic_DNA"/>
</dbReference>
<dbReference type="PANTHER" id="PTHR45835:SF99">
    <property type="entry name" value="CHROMO DOMAIN-CONTAINING PROTEIN-RELATED"/>
    <property type="match status" value="1"/>
</dbReference>
<accession>A0A5B6VXJ5</accession>
<dbReference type="GO" id="GO:0003676">
    <property type="term" value="F:nucleic acid binding"/>
    <property type="evidence" value="ECO:0007669"/>
    <property type="project" value="InterPro"/>
</dbReference>